<evidence type="ECO:0000313" key="2">
    <source>
        <dbReference type="EMBL" id="CDW81704.1"/>
    </source>
</evidence>
<dbReference type="Proteomes" id="UP000039865">
    <property type="component" value="Unassembled WGS sequence"/>
</dbReference>
<dbReference type="InParanoid" id="A0A078AHH8"/>
<accession>A0A078AHH8</accession>
<dbReference type="SMART" id="SM00220">
    <property type="entry name" value="S_TKc"/>
    <property type="match status" value="1"/>
</dbReference>
<dbReference type="InterPro" id="IPR011009">
    <property type="entry name" value="Kinase-like_dom_sf"/>
</dbReference>
<dbReference type="EMBL" id="CCKQ01010199">
    <property type="protein sequence ID" value="CDW81704.1"/>
    <property type="molecule type" value="Genomic_DNA"/>
</dbReference>
<evidence type="ECO:0000259" key="1">
    <source>
        <dbReference type="PROSITE" id="PS50011"/>
    </source>
</evidence>
<dbReference type="PANTHER" id="PTHR24347">
    <property type="entry name" value="SERINE/THREONINE-PROTEIN KINASE"/>
    <property type="match status" value="1"/>
</dbReference>
<dbReference type="Pfam" id="PF00069">
    <property type="entry name" value="Pkinase"/>
    <property type="match status" value="1"/>
</dbReference>
<keyword evidence="3" id="KW-1185">Reference proteome</keyword>
<protein>
    <submittedName>
        <fullName evidence="2">Calcium-dependent protein</fullName>
    </submittedName>
</protein>
<name>A0A078AHH8_STYLE</name>
<dbReference type="Gene3D" id="1.10.510.10">
    <property type="entry name" value="Transferase(Phosphotransferase) domain 1"/>
    <property type="match status" value="1"/>
</dbReference>
<dbReference type="GO" id="GO:0004672">
    <property type="term" value="F:protein kinase activity"/>
    <property type="evidence" value="ECO:0007669"/>
    <property type="project" value="InterPro"/>
</dbReference>
<dbReference type="SUPFAM" id="SSF56112">
    <property type="entry name" value="Protein kinase-like (PK-like)"/>
    <property type="match status" value="1"/>
</dbReference>
<organism evidence="2 3">
    <name type="scientific">Stylonychia lemnae</name>
    <name type="common">Ciliate</name>
    <dbReference type="NCBI Taxonomy" id="5949"/>
    <lineage>
        <taxon>Eukaryota</taxon>
        <taxon>Sar</taxon>
        <taxon>Alveolata</taxon>
        <taxon>Ciliophora</taxon>
        <taxon>Intramacronucleata</taxon>
        <taxon>Spirotrichea</taxon>
        <taxon>Stichotrichia</taxon>
        <taxon>Sporadotrichida</taxon>
        <taxon>Oxytrichidae</taxon>
        <taxon>Stylonychinae</taxon>
        <taxon>Stylonychia</taxon>
    </lineage>
</organism>
<dbReference type="InterPro" id="IPR000719">
    <property type="entry name" value="Prot_kinase_dom"/>
</dbReference>
<reference evidence="2 3" key="1">
    <citation type="submission" date="2014-06" db="EMBL/GenBank/DDBJ databases">
        <authorList>
            <person name="Swart Estienne"/>
        </authorList>
    </citation>
    <scope>NUCLEOTIDE SEQUENCE [LARGE SCALE GENOMIC DNA]</scope>
    <source>
        <strain evidence="2 3">130c</strain>
    </source>
</reference>
<evidence type="ECO:0000313" key="3">
    <source>
        <dbReference type="Proteomes" id="UP000039865"/>
    </source>
</evidence>
<dbReference type="PROSITE" id="PS50011">
    <property type="entry name" value="PROTEIN_KINASE_DOM"/>
    <property type="match status" value="1"/>
</dbReference>
<feature type="domain" description="Protein kinase" evidence="1">
    <location>
        <begin position="1"/>
        <end position="128"/>
    </location>
</feature>
<sequence>MFKHANSKFPKLIDFGSAADLQREKLPLTKIIGQLSYMSPELIDEQYDEKADIWALGVVMFELLSNNLPFDASTDQDIMLAIRDGTFKFDSPAWRIISEEGKDMIKQMLRYNPQTRISARDALRHPWIITQAPFFPDSKVLNEHLGNMIDCKISNKLQEAVLSMIVHRINRDEYQHLEHSFLCLDQDFDEIHSLMTKEHFYLMTKFNWLPSLMNREKELIIK</sequence>
<proteinExistence type="predicted"/>
<gene>
    <name evidence="2" type="primary">Contig14853.g15820</name>
    <name evidence="2" type="ORF">STYLEM_10728</name>
</gene>
<dbReference type="AlphaFoldDB" id="A0A078AHH8"/>
<dbReference type="GO" id="GO:0005524">
    <property type="term" value="F:ATP binding"/>
    <property type="evidence" value="ECO:0007669"/>
    <property type="project" value="InterPro"/>
</dbReference>
<dbReference type="OMA" id="HANSKFP"/>
<dbReference type="OrthoDB" id="436110at2759"/>